<dbReference type="PANTHER" id="PTHR31118:SF12">
    <property type="entry name" value="CYCLASE-LIKE PROTEIN 2"/>
    <property type="match status" value="1"/>
</dbReference>
<keyword evidence="2" id="KW-1185">Reference proteome</keyword>
<reference evidence="1 2" key="1">
    <citation type="submission" date="2017-02" db="EMBL/GenBank/DDBJ databases">
        <authorList>
            <person name="Peterson S.W."/>
        </authorList>
    </citation>
    <scope>NUCLEOTIDE SEQUENCE [LARGE SCALE GENOMIC DNA]</scope>
    <source>
        <strain evidence="1 2">DSM 16080</strain>
    </source>
</reference>
<name>A0A1T4X7Y0_9BACT</name>
<dbReference type="RefSeq" id="WP_078717479.1">
    <property type="nucleotide sequence ID" value="NZ_FUYC01000008.1"/>
</dbReference>
<dbReference type="InterPro" id="IPR007325">
    <property type="entry name" value="KFase/CYL"/>
</dbReference>
<evidence type="ECO:0000313" key="1">
    <source>
        <dbReference type="EMBL" id="SKA85760.1"/>
    </source>
</evidence>
<dbReference type="Gene3D" id="3.50.30.50">
    <property type="entry name" value="Putative cyclase"/>
    <property type="match status" value="1"/>
</dbReference>
<dbReference type="Proteomes" id="UP000190027">
    <property type="component" value="Unassembled WGS sequence"/>
</dbReference>
<dbReference type="OrthoDB" id="7067800at2"/>
<dbReference type="PANTHER" id="PTHR31118">
    <property type="entry name" value="CYCLASE-LIKE PROTEIN 2"/>
    <property type="match status" value="1"/>
</dbReference>
<organism evidence="1 2">
    <name type="scientific">Paucidesulfovibrio gracilis DSM 16080</name>
    <dbReference type="NCBI Taxonomy" id="1121449"/>
    <lineage>
        <taxon>Bacteria</taxon>
        <taxon>Pseudomonadati</taxon>
        <taxon>Thermodesulfobacteriota</taxon>
        <taxon>Desulfovibrionia</taxon>
        <taxon>Desulfovibrionales</taxon>
        <taxon>Desulfovibrionaceae</taxon>
        <taxon>Paucidesulfovibrio</taxon>
    </lineage>
</organism>
<gene>
    <name evidence="1" type="ORF">SAMN02745704_01920</name>
</gene>
<dbReference type="SUPFAM" id="SSF102198">
    <property type="entry name" value="Putative cyclase"/>
    <property type="match status" value="1"/>
</dbReference>
<dbReference type="GO" id="GO:0019441">
    <property type="term" value="P:L-tryptophan catabolic process to kynurenine"/>
    <property type="evidence" value="ECO:0007669"/>
    <property type="project" value="InterPro"/>
</dbReference>
<sequence length="217" mass="23263">MPVLDLTRCLSRQTPVYSGTPAPEIEPCATMREHGFRERTVHLTTHTGTHCDAPAHVLAQGATLDQLPVEIWTGPGFCLDLRQGGTVVPERVTAASLRPLLPPPEVLRGGWLLLLTGWAGKWDVPHYFTDHPELTPDAAKLLAQSGLHGLGMDMPSPERADRPGLPVHTALLGAGCVLAENLHRLERLPAAGFTVVCAPLHLAGADGAPCRCLALWT</sequence>
<dbReference type="GO" id="GO:0004061">
    <property type="term" value="F:arylformamidase activity"/>
    <property type="evidence" value="ECO:0007669"/>
    <property type="project" value="InterPro"/>
</dbReference>
<protein>
    <submittedName>
        <fullName evidence="1">Kynurenine formamidase</fullName>
    </submittedName>
</protein>
<accession>A0A1T4X7Y0</accession>
<dbReference type="AlphaFoldDB" id="A0A1T4X7Y0"/>
<dbReference type="EMBL" id="FUYC01000008">
    <property type="protein sequence ID" value="SKA85760.1"/>
    <property type="molecule type" value="Genomic_DNA"/>
</dbReference>
<proteinExistence type="predicted"/>
<evidence type="ECO:0000313" key="2">
    <source>
        <dbReference type="Proteomes" id="UP000190027"/>
    </source>
</evidence>
<dbReference type="STRING" id="1121449.SAMN02745704_01920"/>
<dbReference type="Pfam" id="PF04199">
    <property type="entry name" value="Cyclase"/>
    <property type="match status" value="1"/>
</dbReference>
<dbReference type="InterPro" id="IPR037175">
    <property type="entry name" value="KFase_sf"/>
</dbReference>